<dbReference type="PANTHER" id="PTHR33306:SF1">
    <property type="entry name" value="EXPRESSED PROTEIN"/>
    <property type="match status" value="1"/>
</dbReference>
<keyword evidence="1" id="KW-0472">Membrane</keyword>
<keyword evidence="1" id="KW-0812">Transmembrane</keyword>
<evidence type="ECO:0000256" key="1">
    <source>
        <dbReference type="SAM" id="Phobius"/>
    </source>
</evidence>
<reference evidence="2" key="1">
    <citation type="submission" date="2021-08" db="EMBL/GenBank/DDBJ databases">
        <title>WGS assembly of Ceratopteris richardii.</title>
        <authorList>
            <person name="Marchant D.B."/>
            <person name="Chen G."/>
            <person name="Jenkins J."/>
            <person name="Shu S."/>
            <person name="Leebens-Mack J."/>
            <person name="Grimwood J."/>
            <person name="Schmutz J."/>
            <person name="Soltis P."/>
            <person name="Soltis D."/>
            <person name="Chen Z.-H."/>
        </authorList>
    </citation>
    <scope>NUCLEOTIDE SEQUENCE</scope>
    <source>
        <strain evidence="2">Whitten #5841</strain>
        <tissue evidence="2">Leaf</tissue>
    </source>
</reference>
<evidence type="ECO:0000313" key="3">
    <source>
        <dbReference type="Proteomes" id="UP000825935"/>
    </source>
</evidence>
<dbReference type="Proteomes" id="UP000825935">
    <property type="component" value="Chromosome 12"/>
</dbReference>
<dbReference type="OrthoDB" id="10500582at2759"/>
<name>A0A8T2TTC2_CERRI</name>
<organism evidence="2 3">
    <name type="scientific">Ceratopteris richardii</name>
    <name type="common">Triangle waterfern</name>
    <dbReference type="NCBI Taxonomy" id="49495"/>
    <lineage>
        <taxon>Eukaryota</taxon>
        <taxon>Viridiplantae</taxon>
        <taxon>Streptophyta</taxon>
        <taxon>Embryophyta</taxon>
        <taxon>Tracheophyta</taxon>
        <taxon>Polypodiopsida</taxon>
        <taxon>Polypodiidae</taxon>
        <taxon>Polypodiales</taxon>
        <taxon>Pteridineae</taxon>
        <taxon>Pteridaceae</taxon>
        <taxon>Parkerioideae</taxon>
        <taxon>Ceratopteris</taxon>
    </lineage>
</organism>
<evidence type="ECO:0000313" key="2">
    <source>
        <dbReference type="EMBL" id="KAH7423769.1"/>
    </source>
</evidence>
<feature type="transmembrane region" description="Helical" evidence="1">
    <location>
        <begin position="50"/>
        <end position="66"/>
    </location>
</feature>
<feature type="transmembrane region" description="Helical" evidence="1">
    <location>
        <begin position="87"/>
        <end position="106"/>
    </location>
</feature>
<dbReference type="PANTHER" id="PTHR33306">
    <property type="entry name" value="EXPRESSED PROTEIN-RELATED-RELATED"/>
    <property type="match status" value="1"/>
</dbReference>
<keyword evidence="3" id="KW-1185">Reference proteome</keyword>
<protein>
    <submittedName>
        <fullName evidence="2">Uncharacterized protein</fullName>
    </submittedName>
</protein>
<dbReference type="AlphaFoldDB" id="A0A8T2TTC2"/>
<comment type="caution">
    <text evidence="2">The sequence shown here is derived from an EMBL/GenBank/DDBJ whole genome shotgun (WGS) entry which is preliminary data.</text>
</comment>
<proteinExistence type="predicted"/>
<keyword evidence="1" id="KW-1133">Transmembrane helix</keyword>
<dbReference type="EMBL" id="CM035417">
    <property type="protein sequence ID" value="KAH7423769.1"/>
    <property type="molecule type" value="Genomic_DNA"/>
</dbReference>
<accession>A0A8T2TTC2</accession>
<gene>
    <name evidence="2" type="ORF">KP509_12G072700</name>
</gene>
<feature type="transmembrane region" description="Helical" evidence="1">
    <location>
        <begin position="12"/>
        <end position="30"/>
    </location>
</feature>
<sequence>MADGGSGGSPTPLHAIFILLIVLTILGVPMMLPEESEPWLPAWEDLNSPLLMLSPLLLLLLVRLLGSSRLRFDADASSIHRVGGSPSGLLIILLLVVGMISFRSLIQNSISGSSEDE</sequence>